<dbReference type="Proteomes" id="UP000248795">
    <property type="component" value="Unassembled WGS sequence"/>
</dbReference>
<dbReference type="AlphaFoldDB" id="A0A2W2B8K0"/>
<accession>A0A2W2B8K0</accession>
<proteinExistence type="predicted"/>
<evidence type="ECO:0000313" key="3">
    <source>
        <dbReference type="EMBL" id="PZF76634.1"/>
    </source>
</evidence>
<reference evidence="4" key="1">
    <citation type="submission" date="2018-06" db="EMBL/GenBank/DDBJ databases">
        <title>Aestuariibacter litoralis strain KCTC 52945T.</title>
        <authorList>
            <person name="Li X."/>
            <person name="Salam N."/>
            <person name="Li J.-L."/>
            <person name="Chen Y.-M."/>
            <person name="Yang Z.-W."/>
            <person name="Zhang L.-Y."/>
            <person name="Han M.-X."/>
            <person name="Xiao M."/>
            <person name="Li W.-J."/>
        </authorList>
    </citation>
    <scope>NUCLEOTIDE SEQUENCE [LARGE SCALE GENOMIC DNA]</scope>
    <source>
        <strain evidence="4">KCTC 52945</strain>
    </source>
</reference>
<gene>
    <name evidence="3" type="ORF">DK847_12625</name>
</gene>
<evidence type="ECO:0000256" key="1">
    <source>
        <dbReference type="SAM" id="MobiDB-lite"/>
    </source>
</evidence>
<feature type="region of interest" description="Disordered" evidence="1">
    <location>
        <begin position="20"/>
        <end position="88"/>
    </location>
</feature>
<keyword evidence="2" id="KW-0732">Signal</keyword>
<organism evidence="3 4">
    <name type="scientific">Aestuariivirga litoralis</name>
    <dbReference type="NCBI Taxonomy" id="2650924"/>
    <lineage>
        <taxon>Bacteria</taxon>
        <taxon>Pseudomonadati</taxon>
        <taxon>Pseudomonadota</taxon>
        <taxon>Alphaproteobacteria</taxon>
        <taxon>Hyphomicrobiales</taxon>
        <taxon>Aestuariivirgaceae</taxon>
        <taxon>Aestuariivirga</taxon>
    </lineage>
</organism>
<keyword evidence="4" id="KW-1185">Reference proteome</keyword>
<dbReference type="EMBL" id="QKVK01000005">
    <property type="protein sequence ID" value="PZF76634.1"/>
    <property type="molecule type" value="Genomic_DNA"/>
</dbReference>
<feature type="signal peptide" evidence="2">
    <location>
        <begin position="1"/>
        <end position="20"/>
    </location>
</feature>
<evidence type="ECO:0000256" key="2">
    <source>
        <dbReference type="SAM" id="SignalP"/>
    </source>
</evidence>
<feature type="chain" id="PRO_5016102737" evidence="2">
    <location>
        <begin position="21"/>
        <end position="88"/>
    </location>
</feature>
<protein>
    <submittedName>
        <fullName evidence="3">Uncharacterized protein</fullName>
    </submittedName>
</protein>
<comment type="caution">
    <text evidence="3">The sequence shown here is derived from an EMBL/GenBank/DDBJ whole genome shotgun (WGS) entry which is preliminary data.</text>
</comment>
<sequence length="88" mass="8619">MRSLLTVAALLAGLSAPALAAETASPPPPVPQTQAALAPSRGQALPDAQPQSPAVEVVPMSAPLDANAAPPARGGGCSHGKSTVYLTN</sequence>
<dbReference type="RefSeq" id="WP_146256112.1">
    <property type="nucleotide sequence ID" value="NZ_QKVK01000005.1"/>
</dbReference>
<evidence type="ECO:0000313" key="4">
    <source>
        <dbReference type="Proteomes" id="UP000248795"/>
    </source>
</evidence>
<name>A0A2W2B8K0_9HYPH</name>